<evidence type="ECO:0000313" key="2">
    <source>
        <dbReference type="EMBL" id="MBN8429472.1"/>
    </source>
</evidence>
<evidence type="ECO:0000256" key="1">
    <source>
        <dbReference type="ARBA" id="ARBA00022679"/>
    </source>
</evidence>
<proteinExistence type="predicted"/>
<dbReference type="EMBL" id="JAEKJR010000001">
    <property type="protein sequence ID" value="MBN8429472.1"/>
    <property type="molecule type" value="Genomic_DNA"/>
</dbReference>
<organism evidence="2 3">
    <name type="scientific">Microbulbifer salipaludis</name>
    <dbReference type="NCBI Taxonomy" id="187980"/>
    <lineage>
        <taxon>Bacteria</taxon>
        <taxon>Pseudomonadati</taxon>
        <taxon>Pseudomonadota</taxon>
        <taxon>Gammaproteobacteria</taxon>
        <taxon>Cellvibrionales</taxon>
        <taxon>Microbulbiferaceae</taxon>
        <taxon>Microbulbifer</taxon>
    </lineage>
</organism>
<protein>
    <submittedName>
        <fullName evidence="2">Sulfotransferase</fullName>
    </submittedName>
</protein>
<dbReference type="Pfam" id="PF13469">
    <property type="entry name" value="Sulfotransfer_3"/>
    <property type="match status" value="1"/>
</dbReference>
<dbReference type="RefSeq" id="WP_206998167.1">
    <property type="nucleotide sequence ID" value="NZ_JAEKJR010000001.1"/>
</dbReference>
<keyword evidence="3" id="KW-1185">Reference proteome</keyword>
<dbReference type="PANTHER" id="PTHR12788:SF10">
    <property type="entry name" value="PROTEIN-TYROSINE SULFOTRANSFERASE"/>
    <property type="match status" value="1"/>
</dbReference>
<dbReference type="PANTHER" id="PTHR12788">
    <property type="entry name" value="PROTEIN-TYROSINE SULFOTRANSFERASE 2"/>
    <property type="match status" value="1"/>
</dbReference>
<evidence type="ECO:0000313" key="3">
    <source>
        <dbReference type="Proteomes" id="UP000664293"/>
    </source>
</evidence>
<dbReference type="InterPro" id="IPR026634">
    <property type="entry name" value="TPST-like"/>
</dbReference>
<accession>A0ABS3E2D9</accession>
<comment type="caution">
    <text evidence="2">The sequence shown here is derived from an EMBL/GenBank/DDBJ whole genome shotgun (WGS) entry which is preliminary data.</text>
</comment>
<reference evidence="2 3" key="1">
    <citation type="submission" date="2020-12" db="EMBL/GenBank/DDBJ databases">
        <title>Oil enriched cultivation method for isolating marine PHA-producing bacteria.</title>
        <authorList>
            <person name="Zheng W."/>
            <person name="Yu S."/>
            <person name="Huang Y."/>
        </authorList>
    </citation>
    <scope>NUCLEOTIDE SEQUENCE [LARGE SCALE GENOMIC DNA]</scope>
    <source>
        <strain evidence="2 3">SN0-2</strain>
    </source>
</reference>
<name>A0ABS3E2D9_9GAMM</name>
<keyword evidence="1" id="KW-0808">Transferase</keyword>
<dbReference type="InterPro" id="IPR027417">
    <property type="entry name" value="P-loop_NTPase"/>
</dbReference>
<dbReference type="Proteomes" id="UP000664293">
    <property type="component" value="Unassembled WGS sequence"/>
</dbReference>
<gene>
    <name evidence="2" type="ORF">JF535_01285</name>
</gene>
<dbReference type="Gene3D" id="3.40.50.300">
    <property type="entry name" value="P-loop containing nucleotide triphosphate hydrolases"/>
    <property type="match status" value="1"/>
</dbReference>
<dbReference type="SUPFAM" id="SSF52540">
    <property type="entry name" value="P-loop containing nucleoside triphosphate hydrolases"/>
    <property type="match status" value="1"/>
</dbReference>
<sequence>MSHQPRQDFEQQASLALESPVFVIGPLRSGSTLLRLLLDHHPNMHMFGEFEGAVSQARGDRWPDLEDYWRFVKIDRQTSAMNLAIDPELDYPALVKDFLRQLYLRNPQPVVGASIHSRVDLLPRLWPNARYIHLYRDPRDVARSCIGMGWVGNVYEGAKIWCDFEKRRELLRTQEQPGQAIEVFYEQLVENPVKELSRLCEFLSLKFDPEMLKLDRDTTYSCPSKQYAEQWKSKSSAREIRWIELLTSEQMMKQGYQPFSRDTRALTIQEKLALKVQNRVYRMRYNIRKWGLVLWLQHVLARRTGIRQWVEYVKHRTNAIDRSLLK</sequence>